<dbReference type="Proteomes" id="UP001341840">
    <property type="component" value="Unassembled WGS sequence"/>
</dbReference>
<keyword evidence="2" id="KW-1185">Reference proteome</keyword>
<proteinExistence type="predicted"/>
<evidence type="ECO:0000313" key="2">
    <source>
        <dbReference type="Proteomes" id="UP001341840"/>
    </source>
</evidence>
<protein>
    <submittedName>
        <fullName evidence="1">Uncharacterized protein</fullName>
    </submittedName>
</protein>
<reference evidence="1 2" key="1">
    <citation type="journal article" date="2023" name="Plants (Basel)">
        <title>Bridging the Gap: Combining Genomics and Transcriptomics Approaches to Understand Stylosanthes scabra, an Orphan Legume from the Brazilian Caatinga.</title>
        <authorList>
            <person name="Ferreira-Neto J.R.C."/>
            <person name="da Silva M.D."/>
            <person name="Binneck E."/>
            <person name="de Melo N.F."/>
            <person name="da Silva R.H."/>
            <person name="de Melo A.L.T.M."/>
            <person name="Pandolfi V."/>
            <person name="Bustamante F.O."/>
            <person name="Brasileiro-Vidal A.C."/>
            <person name="Benko-Iseppon A.M."/>
        </authorList>
    </citation>
    <scope>NUCLEOTIDE SEQUENCE [LARGE SCALE GENOMIC DNA]</scope>
    <source>
        <tissue evidence="1">Leaves</tissue>
    </source>
</reference>
<evidence type="ECO:0000313" key="1">
    <source>
        <dbReference type="EMBL" id="MED6202734.1"/>
    </source>
</evidence>
<comment type="caution">
    <text evidence="1">The sequence shown here is derived from an EMBL/GenBank/DDBJ whole genome shotgun (WGS) entry which is preliminary data.</text>
</comment>
<name>A0ABU6XYH4_9FABA</name>
<dbReference type="EMBL" id="JASCZI010216567">
    <property type="protein sequence ID" value="MED6202734.1"/>
    <property type="molecule type" value="Genomic_DNA"/>
</dbReference>
<accession>A0ABU6XYH4</accession>
<sequence>MLVPTAFQPSPRVASCRQRLAQHSRCAASSPSIPASISSHSLSLPPTVISVCLRVSFSRPALPAPGLETASQPFLPFCNNPVGHSWKSRRSLVGPPSSARRESRRHPSALLLGRSLRYVF</sequence>
<organism evidence="1 2">
    <name type="scientific">Stylosanthes scabra</name>
    <dbReference type="NCBI Taxonomy" id="79078"/>
    <lineage>
        <taxon>Eukaryota</taxon>
        <taxon>Viridiplantae</taxon>
        <taxon>Streptophyta</taxon>
        <taxon>Embryophyta</taxon>
        <taxon>Tracheophyta</taxon>
        <taxon>Spermatophyta</taxon>
        <taxon>Magnoliopsida</taxon>
        <taxon>eudicotyledons</taxon>
        <taxon>Gunneridae</taxon>
        <taxon>Pentapetalae</taxon>
        <taxon>rosids</taxon>
        <taxon>fabids</taxon>
        <taxon>Fabales</taxon>
        <taxon>Fabaceae</taxon>
        <taxon>Papilionoideae</taxon>
        <taxon>50 kb inversion clade</taxon>
        <taxon>dalbergioids sensu lato</taxon>
        <taxon>Dalbergieae</taxon>
        <taxon>Pterocarpus clade</taxon>
        <taxon>Stylosanthes</taxon>
    </lineage>
</organism>
<gene>
    <name evidence="1" type="ORF">PIB30_108587</name>
</gene>